<feature type="domain" description="Carrier" evidence="7">
    <location>
        <begin position="1624"/>
        <end position="1702"/>
    </location>
</feature>
<dbReference type="OrthoDB" id="416786at2759"/>
<organism evidence="8 9">
    <name type="scientific">Ophiocordyceps polyrhachis-furcata BCC 54312</name>
    <dbReference type="NCBI Taxonomy" id="1330021"/>
    <lineage>
        <taxon>Eukaryota</taxon>
        <taxon>Fungi</taxon>
        <taxon>Dikarya</taxon>
        <taxon>Ascomycota</taxon>
        <taxon>Pezizomycotina</taxon>
        <taxon>Sordariomycetes</taxon>
        <taxon>Hypocreomycetidae</taxon>
        <taxon>Hypocreales</taxon>
        <taxon>Ophiocordycipitaceae</taxon>
        <taxon>Ophiocordyceps</taxon>
    </lineage>
</organism>
<sequence>MNNPVCPVASPQILSPRFCSSVLSPTCSYHHPYTLASSRVTAQLTDTQSPCLHRDSPVMTIHQRHSAQLTQCNPVPGFGRHRRRKMTANGLSILNPCPARLPGPSLLHQLIAPPSNHLALDELSQNGRFSCTYRALHDAAEAIARLIAKARRADERSRSPFIVPVLVPQSSLLYISLLAILKAGGAFCPLMSDTPRERIKFILKDVSAVVVLASRSLAHLVPAEDHVHVILVDAADNCTPTPSSPEHYESSPEDVAYVMYTSGSTGTPKGVCVSHDAVTQALLAHDRHIPEFSRFLQFAAPTFDVSVFEIFFPLFRGKTLITARRDELLDHLPSVLRKMNVDACELTPTVAASLLKRRQHAPCLRLLLTIGEMLTRPVVEEFGGSETRPSILWAMYGPTEATIHCTLQTALPAGSPMGSIGSPLDTVSCFVVEPRTSAQDEGPLRLLPHGEIGELAIGGYQLASGYLNRPEQTASAFISTSYGRVYLTGDRARVTPDGKLECLGRLTGGQVKLRGQRIETGEIEQSALKTPGCHGAVAAVVDANLVLFCAVDPCISEDAITASCRNWLPRFMVPGDIVLMAEFPRLPSGKVDTQRLKSNYQSFRSFDSSTELDQRPLLEDAEAIQVISSALGREVNKRMTLAMAGVDSLTAIKVASALRLAGFATCVFDVLKPKTVADLCCHIRKGRKMDLPDDQLPPVSMLADLDQICAENPGLKLEKESIEDVIPCSAFQTALLAETSRDPQLYCNQVELQVAPGYTACDVTDAICQVAAMNEVIRSGFVPWRGGFAAILSKKFDDVRVAQHFDESFSFLEPHDFLRPFRVQIRLQGTKSEPRVLFQVHHAVYDGWSMDLMLSDLSDLLRRVPLPPRPQFRALLRHQLNQDNDDLAKQFWGKHLAGWNKSPFPKLAARYWPPSSDVKTKKHTLAIPPHRVKQVAGHQSVGAQVLFQASLALLWNGVTGVQDMVLGSVTSGRTIAVDQIEEMLGPCIASLPFRADLDGMLSVGDLLRDIQTKNRAIMQHCTMPLSEIKKLAGLLPSESLYDVLMAYQESLESSRRRDWLLTEVHHLDRLETKLLLEIQPQETCYTIQATYHSSFFAPGLVDCFLQQFGDITRVLLESLDMCLESVRATVPGLSVHNEVVRPFGGESDLAAQFEATAAAMPMAAALCFCDSFTTTSLPSVSISYRELNEAANKVARYLSSQLAPSDEVLAVLMQKSPSFYTVVLGVQKAGCAYLPILPQTPEARVRTIFKQAQVKHCIVDSASSPSFSVEGVRIHNVDRVEMQSYSSENLCVPWNPSRLAYVIYTSGTTGVPKGVAVTQENIVSNITVLRSIYHTPETAEPRLLQACSQAFDVSVFEMFFAWHAGMCLCAAPNDVLFRDLELFIRQMKISHLSLTPTLASLIDPGNVPGVEFLVTAGEPMTLSVLDQWQDRLWQGYGPSETTNICSVARGYLNDVRLTNDKFLRHPKYGRIYRSGDLGRMLPDGSLIILGRLDDQIKLRGQRIATGEINSIITSTDLAVSAVTISARRQKGSPEQLVSFFVPCGSRSEYRILAVSPEVNSHLFASLLSRVPSYMVPSYLIPVSQIPTTTSGKVDWTSLRTGFEDLAGDQAEAASSTTQRVDGAGSWSHRESIIADVIAQSTKIPRTEIGRWTPFPALGVDSITAIDLSRSLSSRMADTWVSISSVLQNPSVAQLANSLEKRARRNDEKNSVKTDLLFATLSDEVVLLLGRDAEEIEEILPCTPLQEAMLSQGTGSYYNKILLRLRITADEMRAYWDEMSRRHEILRTCFVTTRRAEHPIAQVALRQWKVTWKTYDVHAPSLAGAVDQHLKCLPEPLDSGLPPLSCAILRYKGLTFFSLICHHAIYDGVAMDNLWREVEALANHRSLPPPVRYRPFLQQILNSPEDTDTFWSHHFRGFLPCRLFTRLAGAQVNQCTHTRSFYVTLSEVQGRLRCLGLSLLSACQTAWAMVLSRACKCSDVAFGSVVNGRIADVAGLNRLVAPCFNTIAMRVNLAGFSQVKDMARDMQDLNVQMIPYQFTPLRQIQKAVNCQRRALFDTLLLLQQPLKEMDDSVWTLEEDSGNMDVPFVCEVVPCPNLNSIVLNAHYDIGIVSRDVAASLADIFVYFLRQLIYMPFSSLEDKSALPESLGLALAELVPRRDKAKDNSRCQSEDVSWSGTEQKIRNVFSELSGISKTKIARDTSMFRLGLDSINAVQVASLLRQEGYTVSASEVIECATCANLARRLLYNSGKDLAETVQGVNLQKFAMDVSSQIISSVPSAEEQFEAVLPATPMQSAVLASFISSNGHNYLNMLTMEMAHDVKAESLEQALGVLQRRHPMLQTGFLFVRHREISFAMVRHKQVSTSFESITDLDPCRTFDLRGWQEDTRQCMLQSLHLPLWRAILVEQGSRKRLHLMIHHALYDAHSLDELLQGLSSLLLDGKEPNFSRVEPALAEVLCRGLQGEEAAQGFWEKHAESAVVRKFPLLTPLREETTNGLSTHETSSSMSLSYLSEAAKICGSSIQALVQAAWTRVLASYQGESSVVFGITMSGRVTDLARAAPFPCIVTIPVVASNLDSNRELVAAMMEYNVGAHKHQFADLGRIQKWLGHPATPVFDTLVVYQRRDRQRAGRRPWRLIKDEAVVDYAVSLEIEPSTADDDDGLSLRITFSENLVPQEQARLIVRQFDAMLHHLVSEPDGNEAGLFKKHPGLFSVTPASTPAMASPVEFLHQFVENSCDNQPETTALEFIDDWGQGRSKAWSYRELDLMGNRVANLLREHTRPGELVAVHFSKSPEAYFSILGILKAGCAFVALDPNAPKARKDFILRDSDARCLLAKEGEATDFEVPIGVLGIAEESLQKLPDERPVWVNGTLTPAHTCYCLYTSGTTGTPKGCEISHENAVQAMMAFQDLFRGHWDAESRWLQFAALHFDVSVLEQYWGWAVGITVVSAPRDFILDDLVGTIGRLGITHVDLTPSLARLTSPEEMPSLRVFITGGEQLKQEIIDKWGPRAVIYNAYGPTEATIGVTMYRRVPVNGRPSNIGRQFPNVASYVFVPLTERPVLRGAVGELCVSGKLVGKGYRGRPDLTRERFPKLDDFGERVYRTGDLVRILHDGCFEFLGRADDQIKLRGQRLEVGEINHAIRTGVDDVKDCATLLVRQESLAKDVLVAFMVGRRRPSSLGKLTVLRDADDDGLAARARSACLERLPAYMVPTYFLRVPHIPLSPNNKVEAKELKSLFQSLTHEALSAAAVALPAPRLDSTIMRSVIRVVSEFSGVEEEKMTASTSLFDVGVDSISVIQLTAMLRKQGFQAASPAVLLKWPVMAHLAQALTDKSTEVPRSTVRETKQLLRACHHRHLPLACRVLGVGPDDVEYIAPCSPLQQGIIFKAVESSGCYFSSFQLRLSRGVSVGRMRTAWNRTIDAHAILRSVFVNTPDGHVQVATKKTKSQWEDVRCETQEELDLILEAKRRAWIAKNRQDVLHPIELIHAHGPRSETFIIHIFHALYDGNSMRLISQYAMALYRDEEPPCSLPFVEALAYGPLAKHDHCRGFWKDHLRDWAPSPMPTLAESTDDIRGVTVSRSVPLQRLEGLRRRQNVTMQAVVLTLWTSVLQSYLGRSVTVGVILSGRSIDAAGAEGTIGPLFNTLPFFVDAKRRGMWSSSMSEAHAFGTSVMPFQHVPLKDIQRWCSGGRPLFDNLFVFQHGWSCEAAPWEIEDGPGCADYPLAFEATRADGLRLCLVSQSNYADAAVLEGMLDRFEQMTLMAEAEATMSPCLRPAEYSQAGESAEETSAAAAAFDWTEEAVVIRDQMALLARVPPEQVKATTKLLELGLDSIDAMKLSTRLKQRGIKLPASAILRSQTISCLVGSQPEMNGVALSSSDNDMDAPPELRPQLWIEAENAGINAATVETVLPPTPLQESMVAGMVQSGFQWYFNHDVLEVAEWVDMERLRVAWMQLIEASPCLRSGFVQVSDPSLDLTYCQVVFKKGSSGTASIKTRLLKEESEIGQMMLEATRLAVQGKGLRDLVQITLVTVGERHLVVVSMAHALYDGWSLALMYRHLETSYSDRITETGVSPDAFISHVLASKTEKARGFWAGHLARLRPTVLAGTAEERESRTTATIRRETPSTRSLSELTSFCKRQAISLQVLCMAAWVAVVAERTRGLDVVFGLVLSGRDGEGAEDLMFPTMSTVALRCILHGSVSGFLKYLEETVADVRAHQHYPLRRAIKTEEAFNSLFLFQKTPRTGRAGRQLLRSIDGQAAVEYPVCVEAEPVVDDDDDDDDDDRLTWRIACHAQLFSSQEVELLLGRMDEVLQFMLRDEAAAVLSFRDAGGVSICGLPAATTVEGEAVDVEPEAIYDDDMPSEEEVWTSAASAIRDVLSQVSGVPAESITLRSSLYQLGLDSISAVKVSMLLLRKKKMDLKPRELVKLSSLRQMAEQARPVDEKEKRPKCDLVRDDVEAMMPATPMQTYMLTASEKPQGGGVVSFFPEFSYRVTGTDDEARARKAWEILTDQAVILRTRFLATTSDEVPWIQAVMKKDAIRSGRVSQPLARLEVTKAGNGSKALELRLRIHHALYDGISLGALTSRLCDLMNNEAVGEKDDDDDDDDGGLSPWLLYCSSALSDDRRREFWTEYLKDAVALDFASTTNTTERSSHLETSAVKDVSHLQAKASHHGISLQSIVLAALATTLGKQDSRTPIVIGIYLANRADETDCRSPPPPTTCPTLSLVPLKVKLSPGARLVDVAQAIQTDLIAIGSGGRSHVGPWDILSWTGLTIRCFVNFLAPVVHSVREERVQAAAAICLTSTAHHHQEQQQQQQPASSPVRPEMPLQGKRRNERVSDAVQPCVDIEASIRGKALAVGVFGPSGKVSDEWAAELVAV</sequence>
<dbReference type="InterPro" id="IPR042099">
    <property type="entry name" value="ANL_N_sf"/>
</dbReference>
<evidence type="ECO:0000313" key="9">
    <source>
        <dbReference type="Proteomes" id="UP000253664"/>
    </source>
</evidence>
<dbReference type="Gene3D" id="2.30.38.10">
    <property type="entry name" value="Luciferase, Domain 3"/>
    <property type="match status" value="1"/>
</dbReference>
<feature type="domain" description="Carrier" evidence="7">
    <location>
        <begin position="3796"/>
        <end position="3869"/>
    </location>
</feature>
<dbReference type="InterPro" id="IPR009081">
    <property type="entry name" value="PP-bd_ACP"/>
</dbReference>
<evidence type="ECO:0000256" key="6">
    <source>
        <dbReference type="SAM" id="MobiDB-lite"/>
    </source>
</evidence>
<evidence type="ECO:0000256" key="4">
    <source>
        <dbReference type="ARBA" id="ARBA00022598"/>
    </source>
</evidence>
<dbReference type="SMART" id="SM00823">
    <property type="entry name" value="PKS_PP"/>
    <property type="match status" value="5"/>
</dbReference>
<keyword evidence="9" id="KW-1185">Reference proteome</keyword>
<evidence type="ECO:0000256" key="5">
    <source>
        <dbReference type="ARBA" id="ARBA00029454"/>
    </source>
</evidence>
<dbReference type="InterPro" id="IPR010071">
    <property type="entry name" value="AA_adenyl_dom"/>
</dbReference>
<dbReference type="InterPro" id="IPR020845">
    <property type="entry name" value="AMP-binding_CS"/>
</dbReference>
<dbReference type="Pfam" id="PF00550">
    <property type="entry name" value="PP-binding"/>
    <property type="match status" value="5"/>
</dbReference>
<proteinExistence type="inferred from homology"/>
<dbReference type="GO" id="GO:0016874">
    <property type="term" value="F:ligase activity"/>
    <property type="evidence" value="ECO:0007669"/>
    <property type="project" value="UniProtKB-KW"/>
</dbReference>
<dbReference type="Gene3D" id="1.10.1200.10">
    <property type="entry name" value="ACP-like"/>
    <property type="match status" value="5"/>
</dbReference>
<gene>
    <name evidence="8" type="ORF">L249_3076</name>
</gene>
<dbReference type="GO" id="GO:0005737">
    <property type="term" value="C:cytoplasm"/>
    <property type="evidence" value="ECO:0007669"/>
    <property type="project" value="TreeGrafter"/>
</dbReference>
<dbReference type="GO" id="GO:0043041">
    <property type="term" value="P:amino acid activation for nonribosomal peptide biosynthetic process"/>
    <property type="evidence" value="ECO:0007669"/>
    <property type="project" value="TreeGrafter"/>
</dbReference>
<dbReference type="Gene3D" id="3.40.50.12780">
    <property type="entry name" value="N-terminal domain of ligase-like"/>
    <property type="match status" value="3"/>
</dbReference>
<dbReference type="InterPro" id="IPR006162">
    <property type="entry name" value="Ppantetheine_attach_site"/>
</dbReference>
<dbReference type="PANTHER" id="PTHR45527:SF1">
    <property type="entry name" value="FATTY ACID SYNTHASE"/>
    <property type="match status" value="1"/>
</dbReference>
<accession>A0A367LRE0</accession>
<comment type="caution">
    <text evidence="8">The sequence shown here is derived from an EMBL/GenBank/DDBJ whole genome shotgun (WGS) entry which is preliminary data.</text>
</comment>
<evidence type="ECO:0000256" key="2">
    <source>
        <dbReference type="ARBA" id="ARBA00022450"/>
    </source>
</evidence>
<evidence type="ECO:0000313" key="8">
    <source>
        <dbReference type="EMBL" id="RCI16981.1"/>
    </source>
</evidence>
<evidence type="ECO:0000259" key="7">
    <source>
        <dbReference type="PROSITE" id="PS50075"/>
    </source>
</evidence>
<dbReference type="FunFam" id="3.30.300.30:FF:000033">
    <property type="entry name" value="Nonribosomal siderophore peptide synthase SidC"/>
    <property type="match status" value="1"/>
</dbReference>
<dbReference type="PROSITE" id="PS00455">
    <property type="entry name" value="AMP_BINDING"/>
    <property type="match status" value="2"/>
</dbReference>
<dbReference type="GO" id="GO:0031169">
    <property type="term" value="P:ferrichrome biosynthetic process"/>
    <property type="evidence" value="ECO:0007669"/>
    <property type="project" value="UniProtKB-ARBA"/>
</dbReference>
<dbReference type="InterPro" id="IPR023213">
    <property type="entry name" value="CAT-like_dom_sf"/>
</dbReference>
<feature type="region of interest" description="Disordered" evidence="6">
    <location>
        <begin position="4805"/>
        <end position="4838"/>
    </location>
</feature>
<dbReference type="Proteomes" id="UP000253664">
    <property type="component" value="Unassembled WGS sequence"/>
</dbReference>
<dbReference type="PANTHER" id="PTHR45527">
    <property type="entry name" value="NONRIBOSOMAL PEPTIDE SYNTHETASE"/>
    <property type="match status" value="1"/>
</dbReference>
<comment type="similarity">
    <text evidence="5">Belongs to the NRP synthetase family.</text>
</comment>
<keyword evidence="4" id="KW-0436">Ligase</keyword>
<dbReference type="PROSITE" id="PS50075">
    <property type="entry name" value="CARRIER"/>
    <property type="match status" value="5"/>
</dbReference>
<dbReference type="Pfam" id="PF00501">
    <property type="entry name" value="AMP-binding"/>
    <property type="match status" value="3"/>
</dbReference>
<dbReference type="NCBIfam" id="NF003417">
    <property type="entry name" value="PRK04813.1"/>
    <property type="match status" value="4"/>
</dbReference>
<dbReference type="PROSITE" id="PS00012">
    <property type="entry name" value="PHOSPHOPANTETHEINE"/>
    <property type="match status" value="6"/>
</dbReference>
<feature type="domain" description="Carrier" evidence="7">
    <location>
        <begin position="4366"/>
        <end position="4440"/>
    </location>
</feature>
<feature type="domain" description="Carrier" evidence="7">
    <location>
        <begin position="2172"/>
        <end position="2248"/>
    </location>
</feature>
<dbReference type="SUPFAM" id="SSF47336">
    <property type="entry name" value="ACP-like"/>
    <property type="match status" value="5"/>
</dbReference>
<dbReference type="FunFam" id="3.30.300.30:FF:000015">
    <property type="entry name" value="Nonribosomal peptide synthase SidD"/>
    <property type="match status" value="1"/>
</dbReference>
<dbReference type="InterPro" id="IPR045851">
    <property type="entry name" value="AMP-bd_C_sf"/>
</dbReference>
<keyword evidence="2" id="KW-0596">Phosphopantetheine</keyword>
<dbReference type="FunFam" id="3.40.50.12780:FF:000024">
    <property type="entry name" value="Nonribosomal siderophore peptide synthase SidC"/>
    <property type="match status" value="1"/>
</dbReference>
<dbReference type="Pfam" id="PF00668">
    <property type="entry name" value="Condensation"/>
    <property type="match status" value="6"/>
</dbReference>
<dbReference type="Gene3D" id="3.30.559.10">
    <property type="entry name" value="Chloramphenicol acetyltransferase-like domain"/>
    <property type="match status" value="6"/>
</dbReference>
<dbReference type="SUPFAM" id="SSF56801">
    <property type="entry name" value="Acetyl-CoA synthetase-like"/>
    <property type="match status" value="3"/>
</dbReference>
<keyword evidence="3" id="KW-0597">Phosphoprotein</keyword>
<feature type="domain" description="Carrier" evidence="7">
    <location>
        <begin position="3258"/>
        <end position="3332"/>
    </location>
</feature>
<dbReference type="SUPFAM" id="SSF52777">
    <property type="entry name" value="CoA-dependent acyltransferases"/>
    <property type="match status" value="12"/>
</dbReference>
<dbReference type="Gene3D" id="3.30.559.30">
    <property type="entry name" value="Nonribosomal peptide synthetase, condensation domain"/>
    <property type="match status" value="6"/>
</dbReference>
<dbReference type="Gene3D" id="3.30.300.30">
    <property type="match status" value="3"/>
</dbReference>
<dbReference type="InterPro" id="IPR001242">
    <property type="entry name" value="Condensation_dom"/>
</dbReference>
<dbReference type="InterPro" id="IPR000873">
    <property type="entry name" value="AMP-dep_synth/lig_dom"/>
</dbReference>
<dbReference type="InterPro" id="IPR036736">
    <property type="entry name" value="ACP-like_sf"/>
</dbReference>
<dbReference type="FunFam" id="3.40.50.980:FF:000001">
    <property type="entry name" value="Non-ribosomal peptide synthetase"/>
    <property type="match status" value="1"/>
</dbReference>
<comment type="pathway">
    <text evidence="1">Siderophore biosynthesis.</text>
</comment>
<dbReference type="GO" id="GO:0010106">
    <property type="term" value="P:cellular response to iron ion starvation"/>
    <property type="evidence" value="ECO:0007669"/>
    <property type="project" value="UniProtKB-ARBA"/>
</dbReference>
<protein>
    <recommendedName>
        <fullName evidence="7">Carrier domain-containing protein</fullName>
    </recommendedName>
</protein>
<dbReference type="STRING" id="1330021.A0A367LRE0"/>
<name>A0A367LRE0_9HYPO</name>
<evidence type="ECO:0000256" key="3">
    <source>
        <dbReference type="ARBA" id="ARBA00022553"/>
    </source>
</evidence>
<dbReference type="NCBIfam" id="TIGR01733">
    <property type="entry name" value="AA-adenyl-dom"/>
    <property type="match status" value="2"/>
</dbReference>
<reference evidence="8 9" key="1">
    <citation type="journal article" date="2015" name="BMC Genomics">
        <title>Insights from the genome of Ophiocordyceps polyrhachis-furcata to pathogenicity and host specificity in insect fungi.</title>
        <authorList>
            <person name="Wichadakul D."/>
            <person name="Kobmoo N."/>
            <person name="Ingsriswang S."/>
            <person name="Tangphatsornruang S."/>
            <person name="Chantasingh D."/>
            <person name="Luangsa-ard J.J."/>
            <person name="Eurwilaichitr L."/>
        </authorList>
    </citation>
    <scope>NUCLEOTIDE SEQUENCE [LARGE SCALE GENOMIC DNA]</scope>
    <source>
        <strain evidence="8 9">BCC 54312</strain>
    </source>
</reference>
<dbReference type="InterPro" id="IPR020806">
    <property type="entry name" value="PKS_PP-bd"/>
</dbReference>
<dbReference type="EMBL" id="LKCN02000001">
    <property type="protein sequence ID" value="RCI16981.1"/>
    <property type="molecule type" value="Genomic_DNA"/>
</dbReference>
<evidence type="ECO:0000256" key="1">
    <source>
        <dbReference type="ARBA" id="ARBA00004924"/>
    </source>
</evidence>
<dbReference type="GO" id="GO:0031177">
    <property type="term" value="F:phosphopantetheine binding"/>
    <property type="evidence" value="ECO:0007669"/>
    <property type="project" value="InterPro"/>
</dbReference>
<dbReference type="CDD" id="cd05918">
    <property type="entry name" value="A_NRPS_SidN3_like"/>
    <property type="match status" value="1"/>
</dbReference>